<dbReference type="EMBL" id="JBDYKN010000003">
    <property type="protein sequence ID" value="MEP7728721.1"/>
    <property type="molecule type" value="Genomic_DNA"/>
</dbReference>
<comment type="caution">
    <text evidence="1">The sequence shown here is derived from an EMBL/GenBank/DDBJ whole genome shotgun (WGS) entry which is preliminary data.</text>
</comment>
<evidence type="ECO:0008006" key="3">
    <source>
        <dbReference type="Google" id="ProtNLM"/>
    </source>
</evidence>
<sequence>MNNTLEITQAIKEVALTTTQMAQDMDIIAHDIKDNHLATQSIQMANKNVHHQTQELANQIQRFDVA</sequence>
<protein>
    <recommendedName>
        <fullName evidence="3">t-SNARE coiled-coil homology domain-containing protein</fullName>
    </recommendedName>
</protein>
<dbReference type="RefSeq" id="WP_348576262.1">
    <property type="nucleotide sequence ID" value="NZ_JBDYKN010000003.1"/>
</dbReference>
<proteinExistence type="predicted"/>
<accession>A0ABV0KXG3</accession>
<reference evidence="1 2" key="1">
    <citation type="submission" date="2024-05" db="EMBL/GenBank/DDBJ databases">
        <authorList>
            <person name="Busch G.E."/>
            <person name="Sharma I."/>
        </authorList>
    </citation>
    <scope>NUCLEOTIDE SEQUENCE [LARGE SCALE GENOMIC DNA]</scope>
    <source>
        <strain evidence="1 2">23GB23</strain>
    </source>
</reference>
<keyword evidence="2" id="KW-1185">Reference proteome</keyword>
<organism evidence="1 2">
    <name type="scientific">Marinomonas primoryensis</name>
    <dbReference type="NCBI Taxonomy" id="178399"/>
    <lineage>
        <taxon>Bacteria</taxon>
        <taxon>Pseudomonadati</taxon>
        <taxon>Pseudomonadota</taxon>
        <taxon>Gammaproteobacteria</taxon>
        <taxon>Oceanospirillales</taxon>
        <taxon>Oceanospirillaceae</taxon>
        <taxon>Marinomonas</taxon>
    </lineage>
</organism>
<name>A0ABV0KXG3_9GAMM</name>
<gene>
    <name evidence="1" type="ORF">ABKW32_04630</name>
</gene>
<dbReference type="Proteomes" id="UP001471651">
    <property type="component" value="Unassembled WGS sequence"/>
</dbReference>
<evidence type="ECO:0000313" key="1">
    <source>
        <dbReference type="EMBL" id="MEP7728721.1"/>
    </source>
</evidence>
<evidence type="ECO:0000313" key="2">
    <source>
        <dbReference type="Proteomes" id="UP001471651"/>
    </source>
</evidence>